<dbReference type="Pfam" id="PF17963">
    <property type="entry name" value="Big_9"/>
    <property type="match status" value="2"/>
</dbReference>
<evidence type="ECO:0000256" key="2">
    <source>
        <dbReference type="SAM" id="SignalP"/>
    </source>
</evidence>
<dbReference type="AlphaFoldDB" id="A0A317CGI5"/>
<organism evidence="4 5">
    <name type="scientific">Leucothrix arctica</name>
    <dbReference type="NCBI Taxonomy" id="1481894"/>
    <lineage>
        <taxon>Bacteria</taxon>
        <taxon>Pseudomonadati</taxon>
        <taxon>Pseudomonadota</taxon>
        <taxon>Gammaproteobacteria</taxon>
        <taxon>Thiotrichales</taxon>
        <taxon>Thiotrichaceae</taxon>
        <taxon>Leucothrix</taxon>
    </lineage>
</organism>
<protein>
    <recommendedName>
        <fullName evidence="3">Lcl C-terminal domain-containing protein</fullName>
    </recommendedName>
</protein>
<dbReference type="InterPro" id="IPR011460">
    <property type="entry name" value="Lcl_C"/>
</dbReference>
<feature type="chain" id="PRO_5016369856" description="Lcl C-terminal domain-containing protein" evidence="2">
    <location>
        <begin position="27"/>
        <end position="491"/>
    </location>
</feature>
<keyword evidence="2" id="KW-0732">Signal</keyword>
<feature type="region of interest" description="Disordered" evidence="1">
    <location>
        <begin position="255"/>
        <end position="282"/>
    </location>
</feature>
<accession>A0A317CGI5</accession>
<comment type="caution">
    <text evidence="4">The sequence shown here is derived from an EMBL/GenBank/DDBJ whole genome shotgun (WGS) entry which is preliminary data.</text>
</comment>
<proteinExistence type="predicted"/>
<evidence type="ECO:0000256" key="1">
    <source>
        <dbReference type="SAM" id="MobiDB-lite"/>
    </source>
</evidence>
<evidence type="ECO:0000313" key="4">
    <source>
        <dbReference type="EMBL" id="PWQ97487.1"/>
    </source>
</evidence>
<evidence type="ECO:0000313" key="5">
    <source>
        <dbReference type="Proteomes" id="UP000245506"/>
    </source>
</evidence>
<evidence type="ECO:0000259" key="3">
    <source>
        <dbReference type="Pfam" id="PF07603"/>
    </source>
</evidence>
<gene>
    <name evidence="4" type="ORF">DKT75_06060</name>
</gene>
<name>A0A317CGI5_9GAMM</name>
<keyword evidence="5" id="KW-1185">Reference proteome</keyword>
<dbReference type="Proteomes" id="UP000245506">
    <property type="component" value="Unassembled WGS sequence"/>
</dbReference>
<sequence>MRLLKKVLCRAILTSLCGLAPLTASAEEAPAEWPIAIKDIATTSDNQPITISVLENDIGAGLTLTSVNAWSTNGGQITINPDNQTVSYTKLGTPDTWPESDSFWYVFTDAIGRTNAGKVEVILGEPVSQGWPQSVADSANTTINTPIKIDVLSNDTGLGLTIKSVNTSSVGWGRIAIQGDELYYTPYTGYTGTDEFWYVMTNVLGQTNAAKVTVNVTEPSEVIIGQLNDTGTVLCGDFPEGEVVEHNNDLTSCSGTDAQGDIIPPNQDALSGRDVTDNDDSDGHSGFSFTKLSATGESLDASATTWSCVKDNVTGLIWENKAGQSAGFGAAGLHSADDQYTYYNTDDSENGGATPGSLRHASLPNRCFGYVDGQPETYCNTEAYTNRVNAESYCGISNWELPNPSDLQSIINYDGSVPTIDSDYFPNTAYSLYATSAISVRSSGFSLDNYIKAVAFYDGHTPLHPKFSLSSVRLVSKPLSSLSINIVNLPQ</sequence>
<dbReference type="EMBL" id="QGKL01000019">
    <property type="protein sequence ID" value="PWQ97487.1"/>
    <property type="molecule type" value="Genomic_DNA"/>
</dbReference>
<feature type="signal peptide" evidence="2">
    <location>
        <begin position="1"/>
        <end position="26"/>
    </location>
</feature>
<dbReference type="Pfam" id="PF07603">
    <property type="entry name" value="Lcl_C"/>
    <property type="match status" value="1"/>
</dbReference>
<feature type="domain" description="Lcl C-terminal" evidence="3">
    <location>
        <begin position="308"/>
        <end position="475"/>
    </location>
</feature>
<reference evidence="4 5" key="1">
    <citation type="submission" date="2018-05" db="EMBL/GenBank/DDBJ databases">
        <title>Leucothrix arctica sp. nov., isolated from Arctic seawater.</title>
        <authorList>
            <person name="Choi A."/>
            <person name="Baek K."/>
        </authorList>
    </citation>
    <scope>NUCLEOTIDE SEQUENCE [LARGE SCALE GENOMIC DNA]</scope>
    <source>
        <strain evidence="4 5">IMCC9719</strain>
    </source>
</reference>
<dbReference type="OrthoDB" id="5622008at2"/>
<dbReference type="RefSeq" id="WP_109822529.1">
    <property type="nucleotide sequence ID" value="NZ_QGKL01000019.1"/>
</dbReference>
<dbReference type="Gene3D" id="2.60.40.3440">
    <property type="match status" value="1"/>
</dbReference>